<name>A0A5C8PKM9_9HYPH</name>
<evidence type="ECO:0000313" key="3">
    <source>
        <dbReference type="Proteomes" id="UP000321638"/>
    </source>
</evidence>
<dbReference type="AlphaFoldDB" id="A0A5C8PKM9"/>
<dbReference type="Proteomes" id="UP000321638">
    <property type="component" value="Unassembled WGS sequence"/>
</dbReference>
<keyword evidence="3" id="KW-1185">Reference proteome</keyword>
<dbReference type="PANTHER" id="PTHR43252">
    <property type="entry name" value="TRANSCRIPTIONAL REGULATOR YQJI"/>
    <property type="match status" value="1"/>
</dbReference>
<dbReference type="InterPro" id="IPR036388">
    <property type="entry name" value="WH-like_DNA-bd_sf"/>
</dbReference>
<protein>
    <submittedName>
        <fullName evidence="2">Helix-turn-helix transcriptional regulator</fullName>
    </submittedName>
</protein>
<dbReference type="InterPro" id="IPR036390">
    <property type="entry name" value="WH_DNA-bd_sf"/>
</dbReference>
<dbReference type="Pfam" id="PF03551">
    <property type="entry name" value="PadR"/>
    <property type="match status" value="1"/>
</dbReference>
<dbReference type="Gene3D" id="1.10.10.10">
    <property type="entry name" value="Winged helix-like DNA-binding domain superfamily/Winged helix DNA-binding domain"/>
    <property type="match status" value="1"/>
</dbReference>
<gene>
    <name evidence="2" type="ORF">FHP25_18070</name>
</gene>
<dbReference type="SUPFAM" id="SSF46785">
    <property type="entry name" value="Winged helix' DNA-binding domain"/>
    <property type="match status" value="1"/>
</dbReference>
<comment type="caution">
    <text evidence="2">The sequence shown here is derived from an EMBL/GenBank/DDBJ whole genome shotgun (WGS) entry which is preliminary data.</text>
</comment>
<dbReference type="RefSeq" id="WP_147848436.1">
    <property type="nucleotide sequence ID" value="NZ_VDUZ01000020.1"/>
</dbReference>
<sequence>MHRHCDPAYGDFHERWRGFVGRHRHGRGFRMFAAGFGDDGGLGGRNFRTGRKLGSGDLQLLLLSLLADQPRHGYELIKALEERSAGFYSPSPGMVYPALTYLEEVGHVTAKADGTRKRYSITDGGRAYLDDNRGLVDALLGQLAHIGSRMERVRRAFAGDDVEEDPRGTTSELRSARHDLRALLREKRNAPADEQRRIAAILRRAADEIRGQ</sequence>
<feature type="domain" description="Transcription regulator PadR N-terminal" evidence="1">
    <location>
        <begin position="62"/>
        <end position="130"/>
    </location>
</feature>
<evidence type="ECO:0000259" key="1">
    <source>
        <dbReference type="Pfam" id="PF03551"/>
    </source>
</evidence>
<accession>A0A5C8PKM9</accession>
<proteinExistence type="predicted"/>
<dbReference type="EMBL" id="VDUZ01000020">
    <property type="protein sequence ID" value="TXL74111.1"/>
    <property type="molecule type" value="Genomic_DNA"/>
</dbReference>
<dbReference type="InterPro" id="IPR005149">
    <property type="entry name" value="Tscrpt_reg_PadR_N"/>
</dbReference>
<dbReference type="OrthoDB" id="9814826at2"/>
<evidence type="ECO:0000313" key="2">
    <source>
        <dbReference type="EMBL" id="TXL74111.1"/>
    </source>
</evidence>
<dbReference type="PANTHER" id="PTHR43252:SF7">
    <property type="entry name" value="TRANSCRIPTIONAL REGULATOR YQJI"/>
    <property type="match status" value="1"/>
</dbReference>
<organism evidence="2 3">
    <name type="scientific">Vineibacter terrae</name>
    <dbReference type="NCBI Taxonomy" id="2586908"/>
    <lineage>
        <taxon>Bacteria</taxon>
        <taxon>Pseudomonadati</taxon>
        <taxon>Pseudomonadota</taxon>
        <taxon>Alphaproteobacteria</taxon>
        <taxon>Hyphomicrobiales</taxon>
        <taxon>Vineibacter</taxon>
    </lineage>
</organism>
<reference evidence="2 3" key="1">
    <citation type="submission" date="2019-06" db="EMBL/GenBank/DDBJ databases">
        <title>New taxonomy in bacterial strain CC-CFT640, isolated from vineyard.</title>
        <authorList>
            <person name="Lin S.-Y."/>
            <person name="Tsai C.-F."/>
            <person name="Young C.-C."/>
        </authorList>
    </citation>
    <scope>NUCLEOTIDE SEQUENCE [LARGE SCALE GENOMIC DNA]</scope>
    <source>
        <strain evidence="2 3">CC-CFT640</strain>
    </source>
</reference>